<keyword evidence="9" id="KW-1185">Reference proteome</keyword>
<feature type="domain" description="Multidrug resistance protein MdtA-like alpha-helical hairpin" evidence="4">
    <location>
        <begin position="102"/>
        <end position="169"/>
    </location>
</feature>
<dbReference type="Pfam" id="PF25944">
    <property type="entry name" value="Beta-barrel_RND"/>
    <property type="match status" value="1"/>
</dbReference>
<evidence type="ECO:0000259" key="4">
    <source>
        <dbReference type="Pfam" id="PF25876"/>
    </source>
</evidence>
<dbReference type="InterPro" id="IPR058624">
    <property type="entry name" value="MdtA-like_HH"/>
</dbReference>
<evidence type="ECO:0000256" key="2">
    <source>
        <dbReference type="ARBA" id="ARBA00009477"/>
    </source>
</evidence>
<dbReference type="Gene3D" id="2.40.420.20">
    <property type="match status" value="1"/>
</dbReference>
<comment type="caution">
    <text evidence="8">The sequence shown here is derived from an EMBL/GenBank/DDBJ whole genome shotgun (WGS) entry which is preliminary data.</text>
</comment>
<evidence type="ECO:0000259" key="7">
    <source>
        <dbReference type="Pfam" id="PF25967"/>
    </source>
</evidence>
<evidence type="ECO:0000256" key="1">
    <source>
        <dbReference type="ARBA" id="ARBA00004519"/>
    </source>
</evidence>
<dbReference type="Proteomes" id="UP001157134">
    <property type="component" value="Unassembled WGS sequence"/>
</dbReference>
<dbReference type="NCBIfam" id="TIGR01730">
    <property type="entry name" value="RND_mfp"/>
    <property type="match status" value="1"/>
</dbReference>
<name>A0ABQ6HBX4_9GAMM</name>
<feature type="domain" description="Multidrug resistance protein MdtA-like C-terminal permuted SH3" evidence="7">
    <location>
        <begin position="291"/>
        <end position="349"/>
    </location>
</feature>
<evidence type="ECO:0000313" key="8">
    <source>
        <dbReference type="EMBL" id="GLX85484.1"/>
    </source>
</evidence>
<dbReference type="Gene3D" id="2.40.50.100">
    <property type="match status" value="1"/>
</dbReference>
<gene>
    <name evidence="8" type="primary">mexE</name>
    <name evidence="8" type="ORF">tloyanaT_17360</name>
</gene>
<organism evidence="8 9">
    <name type="scientific">Thalassotalea loyana</name>
    <dbReference type="NCBI Taxonomy" id="280483"/>
    <lineage>
        <taxon>Bacteria</taxon>
        <taxon>Pseudomonadati</taxon>
        <taxon>Pseudomonadota</taxon>
        <taxon>Gammaproteobacteria</taxon>
        <taxon>Alteromonadales</taxon>
        <taxon>Colwelliaceae</taxon>
        <taxon>Thalassotalea</taxon>
    </lineage>
</organism>
<feature type="domain" description="Multidrug resistance protein MdtA-like barrel-sandwich hybrid" evidence="5">
    <location>
        <begin position="60"/>
        <end position="196"/>
    </location>
</feature>
<dbReference type="Pfam" id="PF25967">
    <property type="entry name" value="RND-MFP_C"/>
    <property type="match status" value="1"/>
</dbReference>
<evidence type="ECO:0000259" key="6">
    <source>
        <dbReference type="Pfam" id="PF25944"/>
    </source>
</evidence>
<comment type="subcellular location">
    <subcellularLocation>
        <location evidence="1">Cell inner membrane</location>
        <topology evidence="1">Lipid-anchor</topology>
    </subcellularLocation>
</comment>
<evidence type="ECO:0000259" key="5">
    <source>
        <dbReference type="Pfam" id="PF25917"/>
    </source>
</evidence>
<dbReference type="Gene3D" id="2.40.30.170">
    <property type="match status" value="1"/>
</dbReference>
<dbReference type="Gene3D" id="1.10.287.470">
    <property type="entry name" value="Helix hairpin bin"/>
    <property type="match status" value="1"/>
</dbReference>
<dbReference type="PANTHER" id="PTHR30158">
    <property type="entry name" value="ACRA/E-RELATED COMPONENT OF DRUG EFFLUX TRANSPORTER"/>
    <property type="match status" value="1"/>
</dbReference>
<dbReference type="PROSITE" id="PS51257">
    <property type="entry name" value="PROKAR_LIPOPROTEIN"/>
    <property type="match status" value="1"/>
</dbReference>
<feature type="coiled-coil region" evidence="3">
    <location>
        <begin position="100"/>
        <end position="127"/>
    </location>
</feature>
<feature type="domain" description="Multidrug resistance protein MdtA-like beta-barrel" evidence="6">
    <location>
        <begin position="231"/>
        <end position="286"/>
    </location>
</feature>
<dbReference type="InterPro" id="IPR058627">
    <property type="entry name" value="MdtA-like_C"/>
</dbReference>
<dbReference type="RefSeq" id="WP_284297637.1">
    <property type="nucleotide sequence ID" value="NZ_BSSV01000003.1"/>
</dbReference>
<reference evidence="8 9" key="1">
    <citation type="submission" date="2023-03" db="EMBL/GenBank/DDBJ databases">
        <title>Thalassotalea loyana LMG 22536T draft genome sequence.</title>
        <authorList>
            <person name="Sawabe T."/>
        </authorList>
    </citation>
    <scope>NUCLEOTIDE SEQUENCE [LARGE SCALE GENOMIC DNA]</scope>
    <source>
        <strain evidence="8 9">LMG 22536</strain>
    </source>
</reference>
<dbReference type="Pfam" id="PF25917">
    <property type="entry name" value="BSH_RND"/>
    <property type="match status" value="1"/>
</dbReference>
<dbReference type="SUPFAM" id="SSF111369">
    <property type="entry name" value="HlyD-like secretion proteins"/>
    <property type="match status" value="1"/>
</dbReference>
<keyword evidence="3" id="KW-0175">Coiled coil</keyword>
<dbReference type="Pfam" id="PF25876">
    <property type="entry name" value="HH_MFP_RND"/>
    <property type="match status" value="1"/>
</dbReference>
<dbReference type="InterPro" id="IPR006143">
    <property type="entry name" value="RND_pump_MFP"/>
</dbReference>
<evidence type="ECO:0000256" key="3">
    <source>
        <dbReference type="SAM" id="Coils"/>
    </source>
</evidence>
<accession>A0ABQ6HBX4</accession>
<dbReference type="EMBL" id="BSSV01000003">
    <property type="protein sequence ID" value="GLX85484.1"/>
    <property type="molecule type" value="Genomic_DNA"/>
</dbReference>
<dbReference type="PANTHER" id="PTHR30158:SF26">
    <property type="entry name" value="RESISTANCE-NODULATION-CELL DIVISION (RND) MULTIDRUG EFFLUX MEMBRANE FUSION PROTEIN MEXE"/>
    <property type="match status" value="1"/>
</dbReference>
<protein>
    <submittedName>
        <fullName evidence="8">Resistance-nodulation-cell division multidrug efflux membrane fusion protein MexE</fullName>
    </submittedName>
</protein>
<evidence type="ECO:0000313" key="9">
    <source>
        <dbReference type="Proteomes" id="UP001157134"/>
    </source>
</evidence>
<comment type="similarity">
    <text evidence="2">Belongs to the membrane fusion protein (MFP) (TC 8.A.1) family.</text>
</comment>
<proteinExistence type="inferred from homology"/>
<dbReference type="InterPro" id="IPR058626">
    <property type="entry name" value="MdtA-like_b-barrel"/>
</dbReference>
<sequence length="393" mass="42545">MKKSILGFSVVAALLLAGCQGSEGNQTAVLPQVPIDVAQVAFEEVQSWHTYTTRLESPEFVTLSPRVSGTIVDVAFAEGQVVQEGDLLFQIDPRPFQAEVSRIKAQISSAEAALEQAQNREERVISLGRSSAISQEEIESRISVTKQRHAELLALKAELESASLNLEFTRVISPITGLVSSAYITKGNTVTANQSVLTNIVSTDKMYAYFDVDERTWNKDFSQVSASSHLPVSLELVGNNSVKTGQLDFIDNIVNPTTGTIRVRAAFDTTKNKLKAGSFARVKISSTLSKNKVLIPERAVGTDLKNQYVLVLSKDNTLQYRNVELGDRFGKYRAVESGLSAKDVIAVNGPAKVGPGMQVLPRNVSLDLSAVTLKQNQPEQSHASLATALIGAL</sequence>
<dbReference type="InterPro" id="IPR058625">
    <property type="entry name" value="MdtA-like_BSH"/>
</dbReference>